<accession>A0A8H1QLR0</accession>
<dbReference type="Proteomes" id="UP000298111">
    <property type="component" value="Unassembled WGS sequence"/>
</dbReference>
<sequence length="87" mass="8842">MPNPNLAELSRPPYYAVPVVPGDLGTKGGLRTDERARVLRADGTAIDGLYATGNASAAVMGETYPGPGATIGPAMTFAYAAVDDMAG</sequence>
<dbReference type="AlphaFoldDB" id="A0A8H1QLR0"/>
<evidence type="ECO:0000256" key="4">
    <source>
        <dbReference type="ARBA" id="ARBA00023002"/>
    </source>
</evidence>
<evidence type="ECO:0000259" key="5">
    <source>
        <dbReference type="Pfam" id="PF00890"/>
    </source>
</evidence>
<keyword evidence="2" id="KW-0285">Flavoprotein</keyword>
<comment type="cofactor">
    <cofactor evidence="1">
        <name>FAD</name>
        <dbReference type="ChEBI" id="CHEBI:57692"/>
    </cofactor>
</comment>
<dbReference type="PANTHER" id="PTHR43400">
    <property type="entry name" value="FUMARATE REDUCTASE"/>
    <property type="match status" value="1"/>
</dbReference>
<dbReference type="InterPro" id="IPR050315">
    <property type="entry name" value="FAD-oxidoreductase_2"/>
</dbReference>
<evidence type="ECO:0000256" key="2">
    <source>
        <dbReference type="ARBA" id="ARBA00022630"/>
    </source>
</evidence>
<dbReference type="PANTHER" id="PTHR43400:SF10">
    <property type="entry name" value="3-OXOSTEROID 1-DEHYDROGENASE"/>
    <property type="match status" value="1"/>
</dbReference>
<dbReference type="SUPFAM" id="SSF51905">
    <property type="entry name" value="FAD/NAD(P)-binding domain"/>
    <property type="match status" value="1"/>
</dbReference>
<dbReference type="FunFam" id="3.50.50.60:FF:000240">
    <property type="entry name" value="3-ketosteroid-delta-1-dehydrogenase"/>
    <property type="match status" value="1"/>
</dbReference>
<evidence type="ECO:0000313" key="6">
    <source>
        <dbReference type="EMBL" id="TGG76672.1"/>
    </source>
</evidence>
<dbReference type="InterPro" id="IPR003953">
    <property type="entry name" value="FAD-dep_OxRdtase_2_FAD-bd"/>
</dbReference>
<protein>
    <submittedName>
        <fullName evidence="6">FAD-binding protein</fullName>
    </submittedName>
</protein>
<dbReference type="GO" id="GO:0016491">
    <property type="term" value="F:oxidoreductase activity"/>
    <property type="evidence" value="ECO:0007669"/>
    <property type="project" value="UniProtKB-KW"/>
</dbReference>
<dbReference type="Gene3D" id="3.50.50.60">
    <property type="entry name" value="FAD/NAD(P)-binding domain"/>
    <property type="match status" value="1"/>
</dbReference>
<keyword evidence="3" id="KW-0274">FAD</keyword>
<evidence type="ECO:0000256" key="3">
    <source>
        <dbReference type="ARBA" id="ARBA00022827"/>
    </source>
</evidence>
<feature type="domain" description="FAD-dependent oxidoreductase 2 FAD-binding" evidence="5">
    <location>
        <begin position="12"/>
        <end position="71"/>
    </location>
</feature>
<evidence type="ECO:0000256" key="1">
    <source>
        <dbReference type="ARBA" id="ARBA00001974"/>
    </source>
</evidence>
<organism evidence="6 7">
    <name type="scientific">Streptomyces albus</name>
    <dbReference type="NCBI Taxonomy" id="1888"/>
    <lineage>
        <taxon>Bacteria</taxon>
        <taxon>Bacillati</taxon>
        <taxon>Actinomycetota</taxon>
        <taxon>Actinomycetes</taxon>
        <taxon>Kitasatosporales</taxon>
        <taxon>Streptomycetaceae</taxon>
        <taxon>Streptomyces</taxon>
    </lineage>
</organism>
<evidence type="ECO:0000313" key="7">
    <source>
        <dbReference type="Proteomes" id="UP000298111"/>
    </source>
</evidence>
<gene>
    <name evidence="6" type="ORF">D8771_29245</name>
</gene>
<keyword evidence="4" id="KW-0560">Oxidoreductase</keyword>
<proteinExistence type="predicted"/>
<name>A0A8H1QLR0_9ACTN</name>
<dbReference type="Pfam" id="PF00890">
    <property type="entry name" value="FAD_binding_2"/>
    <property type="match status" value="1"/>
</dbReference>
<reference evidence="6 7" key="1">
    <citation type="submission" date="2018-10" db="EMBL/GenBank/DDBJ databases">
        <title>Isolation of pseudouridimycin from Streptomyces albus DSM 40763.</title>
        <authorList>
            <person name="Rosenqvist P."/>
            <person name="Metsae-Ketelae M."/>
            <person name="Virta P."/>
        </authorList>
    </citation>
    <scope>NUCLEOTIDE SEQUENCE [LARGE SCALE GENOMIC DNA]</scope>
    <source>
        <strain evidence="6 7">DSM 40763</strain>
    </source>
</reference>
<dbReference type="RefSeq" id="WP_078565758.1">
    <property type="nucleotide sequence ID" value="NZ_BBQG01000034.1"/>
</dbReference>
<comment type="caution">
    <text evidence="6">The sequence shown here is derived from an EMBL/GenBank/DDBJ whole genome shotgun (WGS) entry which is preliminary data.</text>
</comment>
<dbReference type="EMBL" id="RCIY01000103">
    <property type="protein sequence ID" value="TGG76672.1"/>
    <property type="molecule type" value="Genomic_DNA"/>
</dbReference>
<dbReference type="GeneID" id="75181364"/>
<dbReference type="InterPro" id="IPR036188">
    <property type="entry name" value="FAD/NAD-bd_sf"/>
</dbReference>